<dbReference type="AlphaFoldDB" id="A0A068V6C7"/>
<dbReference type="STRING" id="49390.A0A068V6C7"/>
<dbReference type="InParanoid" id="A0A068V6C7"/>
<dbReference type="EMBL" id="HG739182">
    <property type="protein sequence ID" value="CDP15448.1"/>
    <property type="molecule type" value="Genomic_DNA"/>
</dbReference>
<name>A0A068V6C7_COFCA</name>
<dbReference type="Gene3D" id="2.60.120.560">
    <property type="entry name" value="Exo-inulinase, domain 1"/>
    <property type="match status" value="1"/>
</dbReference>
<protein>
    <submittedName>
        <fullName evidence="1">Uncharacterized protein</fullName>
    </submittedName>
</protein>
<reference evidence="2" key="1">
    <citation type="journal article" date="2014" name="Science">
        <title>The coffee genome provides insight into the convergent evolution of caffeine biosynthesis.</title>
        <authorList>
            <person name="Denoeud F."/>
            <person name="Carretero-Paulet L."/>
            <person name="Dereeper A."/>
            <person name="Droc G."/>
            <person name="Guyot R."/>
            <person name="Pietrella M."/>
            <person name="Zheng C."/>
            <person name="Alberti A."/>
            <person name="Anthony F."/>
            <person name="Aprea G."/>
            <person name="Aury J.M."/>
            <person name="Bento P."/>
            <person name="Bernard M."/>
            <person name="Bocs S."/>
            <person name="Campa C."/>
            <person name="Cenci A."/>
            <person name="Combes M.C."/>
            <person name="Crouzillat D."/>
            <person name="Da Silva C."/>
            <person name="Daddiego L."/>
            <person name="De Bellis F."/>
            <person name="Dussert S."/>
            <person name="Garsmeur O."/>
            <person name="Gayraud T."/>
            <person name="Guignon V."/>
            <person name="Jahn K."/>
            <person name="Jamilloux V."/>
            <person name="Joet T."/>
            <person name="Labadie K."/>
            <person name="Lan T."/>
            <person name="Leclercq J."/>
            <person name="Lepelley M."/>
            <person name="Leroy T."/>
            <person name="Li L.T."/>
            <person name="Librado P."/>
            <person name="Lopez L."/>
            <person name="Munoz A."/>
            <person name="Noel B."/>
            <person name="Pallavicini A."/>
            <person name="Perrotta G."/>
            <person name="Poncet V."/>
            <person name="Pot D."/>
            <person name="Priyono X."/>
            <person name="Rigoreau M."/>
            <person name="Rouard M."/>
            <person name="Rozas J."/>
            <person name="Tranchant-Dubreuil C."/>
            <person name="VanBuren R."/>
            <person name="Zhang Q."/>
            <person name="Andrade A.C."/>
            <person name="Argout X."/>
            <person name="Bertrand B."/>
            <person name="de Kochko A."/>
            <person name="Graziosi G."/>
            <person name="Henry R.J."/>
            <person name="Jayarama X."/>
            <person name="Ming R."/>
            <person name="Nagai C."/>
            <person name="Rounsley S."/>
            <person name="Sankoff D."/>
            <person name="Giuliano G."/>
            <person name="Albert V.A."/>
            <person name="Wincker P."/>
            <person name="Lashermes P."/>
        </authorList>
    </citation>
    <scope>NUCLEOTIDE SEQUENCE [LARGE SCALE GENOMIC DNA]</scope>
    <source>
        <strain evidence="2">cv. DH200-94</strain>
    </source>
</reference>
<sequence length="88" mass="9855">MQLESQITAKGLYKPSFAGFLDVDLARKKLSPRSLIDHSVVEAKCALPLGFILLWQSPTMAICMHSTMAARQLPSRRWRLGASRDLNL</sequence>
<keyword evidence="2" id="KW-1185">Reference proteome</keyword>
<dbReference type="PhylomeDB" id="A0A068V6C7"/>
<gene>
    <name evidence="1" type="ORF">GSCOC_T00043181001</name>
</gene>
<accession>A0A068V6C7</accession>
<dbReference type="Proteomes" id="UP000295252">
    <property type="component" value="Chromosome VIII"/>
</dbReference>
<proteinExistence type="predicted"/>
<evidence type="ECO:0000313" key="1">
    <source>
        <dbReference type="EMBL" id="CDP15448.1"/>
    </source>
</evidence>
<dbReference type="Gramene" id="CDP15448">
    <property type="protein sequence ID" value="CDP15448"/>
    <property type="gene ID" value="GSCOC_T00043181001"/>
</dbReference>
<evidence type="ECO:0000313" key="2">
    <source>
        <dbReference type="Proteomes" id="UP000295252"/>
    </source>
</evidence>
<organism evidence="1 2">
    <name type="scientific">Coffea canephora</name>
    <name type="common">Robusta coffee</name>
    <dbReference type="NCBI Taxonomy" id="49390"/>
    <lineage>
        <taxon>Eukaryota</taxon>
        <taxon>Viridiplantae</taxon>
        <taxon>Streptophyta</taxon>
        <taxon>Embryophyta</taxon>
        <taxon>Tracheophyta</taxon>
        <taxon>Spermatophyta</taxon>
        <taxon>Magnoliopsida</taxon>
        <taxon>eudicotyledons</taxon>
        <taxon>Gunneridae</taxon>
        <taxon>Pentapetalae</taxon>
        <taxon>asterids</taxon>
        <taxon>lamiids</taxon>
        <taxon>Gentianales</taxon>
        <taxon>Rubiaceae</taxon>
        <taxon>Ixoroideae</taxon>
        <taxon>Gardenieae complex</taxon>
        <taxon>Bertiereae - Coffeeae clade</taxon>
        <taxon>Coffeeae</taxon>
        <taxon>Coffea</taxon>
    </lineage>
</organism>